<keyword evidence="1" id="KW-0472">Membrane</keyword>
<organism evidence="2">
    <name type="scientific">hydrothermal vent metagenome</name>
    <dbReference type="NCBI Taxonomy" id="652676"/>
    <lineage>
        <taxon>unclassified sequences</taxon>
        <taxon>metagenomes</taxon>
        <taxon>ecological metagenomes</taxon>
    </lineage>
</organism>
<dbReference type="EMBL" id="UOES01000360">
    <property type="protein sequence ID" value="VAW28178.1"/>
    <property type="molecule type" value="Genomic_DNA"/>
</dbReference>
<evidence type="ECO:0000256" key="1">
    <source>
        <dbReference type="SAM" id="Phobius"/>
    </source>
</evidence>
<accession>A0A3B0UCF7</accession>
<name>A0A3B0UCF7_9ZZZZ</name>
<keyword evidence="1" id="KW-0812">Transmembrane</keyword>
<protein>
    <submittedName>
        <fullName evidence="2">Uncharacterized protein</fullName>
    </submittedName>
</protein>
<reference evidence="2" key="1">
    <citation type="submission" date="2018-06" db="EMBL/GenBank/DDBJ databases">
        <authorList>
            <person name="Zhirakovskaya E."/>
        </authorList>
    </citation>
    <scope>NUCLEOTIDE SEQUENCE</scope>
</reference>
<evidence type="ECO:0000313" key="2">
    <source>
        <dbReference type="EMBL" id="VAW28178.1"/>
    </source>
</evidence>
<feature type="transmembrane region" description="Helical" evidence="1">
    <location>
        <begin position="33"/>
        <end position="50"/>
    </location>
</feature>
<dbReference type="AlphaFoldDB" id="A0A3B0UCF7"/>
<gene>
    <name evidence="2" type="ORF">MNBD_BACTEROID06-1492</name>
</gene>
<keyword evidence="1" id="KW-1133">Transmembrane helix</keyword>
<proteinExistence type="predicted"/>
<sequence>MNQKECPSCAMMINKNDKVCPICNYEYPQQNRLYQIIAIILVVIFILSYVF</sequence>